<gene>
    <name evidence="2" type="ORF">AK829_06580</name>
</gene>
<dbReference type="Proteomes" id="UP000060016">
    <property type="component" value="Chromosome"/>
</dbReference>
<protein>
    <recommendedName>
        <fullName evidence="1">IrrE N-terminal-like domain-containing protein</fullName>
    </recommendedName>
</protein>
<sequence length="122" mass="13737">MGWLSPRAKGGWFPQHDLILLAPGLHPVEELCTLAHELGHATLGHTTHENGWFAQRQERAADRWAARMLISPVEYELAERLHGTHLGGIAHELGVTTHILATWQGLYERTHVRRPAPPPPMR</sequence>
<dbReference type="InterPro" id="IPR010359">
    <property type="entry name" value="IrrE_HExxH"/>
</dbReference>
<evidence type="ECO:0000313" key="2">
    <source>
        <dbReference type="EMBL" id="AKV59890.1"/>
    </source>
</evidence>
<organism evidence="2 3">
    <name type="scientific">Corynebacterium riegelii</name>
    <dbReference type="NCBI Taxonomy" id="156976"/>
    <lineage>
        <taxon>Bacteria</taxon>
        <taxon>Bacillati</taxon>
        <taxon>Actinomycetota</taxon>
        <taxon>Actinomycetes</taxon>
        <taxon>Mycobacteriales</taxon>
        <taxon>Corynebacteriaceae</taxon>
        <taxon>Corynebacterium</taxon>
    </lineage>
</organism>
<keyword evidence="3" id="KW-1185">Reference proteome</keyword>
<evidence type="ECO:0000313" key="3">
    <source>
        <dbReference type="Proteomes" id="UP000060016"/>
    </source>
</evidence>
<name>A0A0K1REN2_9CORY</name>
<accession>A0A0K1REN2</accession>
<dbReference type="Gene3D" id="1.10.10.2910">
    <property type="match status" value="1"/>
</dbReference>
<dbReference type="AlphaFoldDB" id="A0A0K1REN2"/>
<dbReference type="KEGG" id="crie:AK829_06580"/>
<proteinExistence type="predicted"/>
<dbReference type="Pfam" id="PF06114">
    <property type="entry name" value="Peptidase_M78"/>
    <property type="match status" value="1"/>
</dbReference>
<evidence type="ECO:0000259" key="1">
    <source>
        <dbReference type="Pfam" id="PF06114"/>
    </source>
</evidence>
<dbReference type="STRING" id="156976.AK829_06580"/>
<dbReference type="EMBL" id="CP012342">
    <property type="protein sequence ID" value="AKV59890.1"/>
    <property type="molecule type" value="Genomic_DNA"/>
</dbReference>
<dbReference type="PATRIC" id="fig|156976.3.peg.1309"/>
<reference evidence="2 3" key="1">
    <citation type="submission" date="2015-08" db="EMBL/GenBank/DDBJ databases">
        <authorList>
            <person name="Babu N.S."/>
            <person name="Beckwith C.J."/>
            <person name="Beseler K.G."/>
            <person name="Brison A."/>
            <person name="Carone J.V."/>
            <person name="Caskin T.P."/>
            <person name="Diamond M."/>
            <person name="Durham M.E."/>
            <person name="Foxe J.M."/>
            <person name="Go M."/>
            <person name="Henderson B.A."/>
            <person name="Jones I.B."/>
            <person name="McGettigan J.A."/>
            <person name="Micheletti S.J."/>
            <person name="Nasrallah M.E."/>
            <person name="Ortiz D."/>
            <person name="Piller C.R."/>
            <person name="Privatt S.R."/>
            <person name="Schneider S.L."/>
            <person name="Sharp S."/>
            <person name="Smith T.C."/>
            <person name="Stanton J.D."/>
            <person name="Ullery H.E."/>
            <person name="Wilson R.J."/>
            <person name="Serrano M.G."/>
            <person name="Buck G."/>
            <person name="Lee V."/>
            <person name="Wang Y."/>
            <person name="Carvalho R."/>
            <person name="Voegtly L."/>
            <person name="Shi R."/>
            <person name="Duckworth R."/>
            <person name="Johnson A."/>
            <person name="Loviza R."/>
            <person name="Walstead R."/>
            <person name="Shah Z."/>
            <person name="Kiflezghi M."/>
            <person name="Wade K."/>
            <person name="Ball S.L."/>
            <person name="Bradley K.W."/>
            <person name="Asai D.J."/>
            <person name="Bowman C.A."/>
            <person name="Russell D.A."/>
            <person name="Pope W.H."/>
            <person name="Jacobs-Sera D."/>
            <person name="Hendrix R.W."/>
            <person name="Hatfull G.F."/>
        </authorList>
    </citation>
    <scope>NUCLEOTIDE SEQUENCE [LARGE SCALE GENOMIC DNA]</scope>
    <source>
        <strain evidence="2 3">PUDD_83A45</strain>
    </source>
</reference>
<feature type="domain" description="IrrE N-terminal-like" evidence="1">
    <location>
        <begin position="16"/>
        <end position="100"/>
    </location>
</feature>